<comment type="caution">
    <text evidence="3">The sequence shown here is derived from an EMBL/GenBank/DDBJ whole genome shotgun (WGS) entry which is preliminary data.</text>
</comment>
<evidence type="ECO:0000256" key="1">
    <source>
        <dbReference type="SAM" id="MobiDB-lite"/>
    </source>
</evidence>
<dbReference type="Proteomes" id="UP000826234">
    <property type="component" value="Unassembled WGS sequence"/>
</dbReference>
<accession>A0ABQ7T520</accession>
<dbReference type="EMBL" id="JAIPUX010001232">
    <property type="protein sequence ID" value="KAH0624383.1"/>
    <property type="molecule type" value="Genomic_DNA"/>
</dbReference>
<dbReference type="PANTHER" id="PTHR23093:SF17">
    <property type="entry name" value="GLUTAMATE-RICH PROTEIN 6B"/>
    <property type="match status" value="1"/>
</dbReference>
<evidence type="ECO:0000313" key="3">
    <source>
        <dbReference type="EMBL" id="KAH0624383.1"/>
    </source>
</evidence>
<feature type="region of interest" description="Disordered" evidence="1">
    <location>
        <begin position="1"/>
        <end position="34"/>
    </location>
</feature>
<evidence type="ECO:0000313" key="4">
    <source>
        <dbReference type="Proteomes" id="UP000826234"/>
    </source>
</evidence>
<organism evidence="3 4">
    <name type="scientific">Phrynosoma platyrhinos</name>
    <name type="common">Desert horned lizard</name>
    <dbReference type="NCBI Taxonomy" id="52577"/>
    <lineage>
        <taxon>Eukaryota</taxon>
        <taxon>Metazoa</taxon>
        <taxon>Chordata</taxon>
        <taxon>Craniata</taxon>
        <taxon>Vertebrata</taxon>
        <taxon>Euteleostomi</taxon>
        <taxon>Lepidosauria</taxon>
        <taxon>Squamata</taxon>
        <taxon>Bifurcata</taxon>
        <taxon>Unidentata</taxon>
        <taxon>Episquamata</taxon>
        <taxon>Toxicofera</taxon>
        <taxon>Iguania</taxon>
        <taxon>Phrynosomatidae</taxon>
        <taxon>Phrynosomatinae</taxon>
        <taxon>Phrynosoma</taxon>
    </lineage>
</organism>
<reference evidence="3 4" key="1">
    <citation type="journal article" date="2022" name="Gigascience">
        <title>A chromosome-level genome assembly and annotation of the desert horned lizard, Phrynosoma platyrhinos, provides insight into chromosomal rearrangements among reptiles.</title>
        <authorList>
            <person name="Koochekian N."/>
            <person name="Ascanio A."/>
            <person name="Farleigh K."/>
            <person name="Card D.C."/>
            <person name="Schield D.R."/>
            <person name="Castoe T.A."/>
            <person name="Jezkova T."/>
        </authorList>
    </citation>
    <scope>NUCLEOTIDE SEQUENCE [LARGE SCALE GENOMIC DNA]</scope>
    <source>
        <strain evidence="3">NK-2021</strain>
    </source>
</reference>
<feature type="domain" description="FAM194 C-terminal" evidence="2">
    <location>
        <begin position="372"/>
        <end position="557"/>
    </location>
</feature>
<evidence type="ECO:0000259" key="2">
    <source>
        <dbReference type="Pfam" id="PF14977"/>
    </source>
</evidence>
<dbReference type="Pfam" id="PF14977">
    <property type="entry name" value="FAM194"/>
    <property type="match status" value="1"/>
</dbReference>
<dbReference type="InterPro" id="IPR029281">
    <property type="entry name" value="FAM194_C"/>
</dbReference>
<proteinExistence type="predicted"/>
<feature type="region of interest" description="Disordered" evidence="1">
    <location>
        <begin position="125"/>
        <end position="175"/>
    </location>
</feature>
<dbReference type="PANTHER" id="PTHR23093">
    <property type="entry name" value="SIMILAR TO CHROMOSOME 3 OPEN READING FRAME 20"/>
    <property type="match status" value="1"/>
</dbReference>
<keyword evidence="4" id="KW-1185">Reference proteome</keyword>
<feature type="compositionally biased region" description="Polar residues" evidence="1">
    <location>
        <begin position="145"/>
        <end position="154"/>
    </location>
</feature>
<gene>
    <name evidence="3" type="ORF">JD844_031789</name>
</gene>
<sequence>MSNEENVPESGSKDQSQPEITDSPSGSESEHPKCSGFLLTVENVKKLQEEYPVNKSILTQQSIEAYINQSNLFLNENENSTDGGKEQSLTEENETTSIVSHGEGTCDDHRENIEEILKKDLQTRSLPSSVHEYQSSKKREVADLETQTEWSYSDRSVESSEQIRKKQDRRSSTIKEKYERIESEGKIIGSMKERGRGEISLDSKEGSYADEEVHVTEKTLFMHEDHSVTDLCHLGCCEFCTTIIRPLPTAEELEERPEKMEKFLCCRTYKEVFQCVIEELIEGSSPESVIDITPHRRLSQTLMESNTKKLLKEVLQERDFEKYREIFEQYMKFGTCTKMTFKLSQYLPKPKIILKKRRPSPKELLKIDLEFKAEHLKVNGTGQLLTSYPSGNVAVLITYVKDSQFTYIILRDSSSHGVQAFFTNQGYAACYHQKETIWVNLDLCNGSYFDEKGIRQKHWNWWDTNYHVHAPPFQPISIQLNDYIQVKIKAQDQLYLTFTNLHQCLKLNVGAKLNLKDPNMLEFLIHPETDGQLINHSKILQIRGLLTNLQKLLKTLYATPAEQTDDLYHIIGELCGQMHHRHRMTNKSVRK</sequence>
<feature type="compositionally biased region" description="Basic and acidic residues" evidence="1">
    <location>
        <begin position="155"/>
        <end position="175"/>
    </location>
</feature>
<feature type="compositionally biased region" description="Polar residues" evidence="1">
    <location>
        <begin position="13"/>
        <end position="27"/>
    </location>
</feature>
<protein>
    <recommendedName>
        <fullName evidence="2">FAM194 C-terminal domain-containing protein</fullName>
    </recommendedName>
</protein>
<name>A0ABQ7T520_PHRPL</name>
<feature type="region of interest" description="Disordered" evidence="1">
    <location>
        <begin position="75"/>
        <end position="106"/>
    </location>
</feature>